<reference evidence="1" key="2">
    <citation type="submission" date="2023-04" db="EMBL/GenBank/DDBJ databases">
        <authorList>
            <person name="Bruccoleri R.E."/>
            <person name="Oakeley E.J."/>
            <person name="Faust A.-M."/>
            <person name="Dessus-Babus S."/>
            <person name="Altorfer M."/>
            <person name="Burckhardt D."/>
            <person name="Oertli M."/>
            <person name="Naumann U."/>
            <person name="Petersen F."/>
            <person name="Wong J."/>
        </authorList>
    </citation>
    <scope>NUCLEOTIDE SEQUENCE</scope>
    <source>
        <strain evidence="1">GSM-AAB239-AS_SAM_17_03QT</strain>
        <tissue evidence="1">Leaf</tissue>
    </source>
</reference>
<organism evidence="1 2">
    <name type="scientific">Iris pallida</name>
    <name type="common">Sweet iris</name>
    <dbReference type="NCBI Taxonomy" id="29817"/>
    <lineage>
        <taxon>Eukaryota</taxon>
        <taxon>Viridiplantae</taxon>
        <taxon>Streptophyta</taxon>
        <taxon>Embryophyta</taxon>
        <taxon>Tracheophyta</taxon>
        <taxon>Spermatophyta</taxon>
        <taxon>Magnoliopsida</taxon>
        <taxon>Liliopsida</taxon>
        <taxon>Asparagales</taxon>
        <taxon>Iridaceae</taxon>
        <taxon>Iridoideae</taxon>
        <taxon>Irideae</taxon>
        <taxon>Iris</taxon>
    </lineage>
</organism>
<keyword evidence="2" id="KW-1185">Reference proteome</keyword>
<dbReference type="EMBL" id="JANAVB010017800">
    <property type="protein sequence ID" value="KAJ6830161.1"/>
    <property type="molecule type" value="Genomic_DNA"/>
</dbReference>
<reference evidence="1" key="1">
    <citation type="journal article" date="2023" name="GigaByte">
        <title>Genome assembly of the bearded iris, Iris pallida Lam.</title>
        <authorList>
            <person name="Bruccoleri R.E."/>
            <person name="Oakeley E.J."/>
            <person name="Faust A.M.E."/>
            <person name="Altorfer M."/>
            <person name="Dessus-Babus S."/>
            <person name="Burckhardt D."/>
            <person name="Oertli M."/>
            <person name="Naumann U."/>
            <person name="Petersen F."/>
            <person name="Wong J."/>
        </authorList>
    </citation>
    <scope>NUCLEOTIDE SEQUENCE</scope>
    <source>
        <strain evidence="1">GSM-AAB239-AS_SAM_17_03QT</strain>
    </source>
</reference>
<protein>
    <submittedName>
        <fullName evidence="1">Golgi SNAP receptor complex member 1-2-like isoform X1</fullName>
    </submittedName>
</protein>
<accession>A0AAX6GPE4</accession>
<keyword evidence="1" id="KW-0675">Receptor</keyword>
<proteinExistence type="predicted"/>
<sequence length="92" mass="9999">MSSWTSHTFGPFSILDGLDFIVDCCPLRIASLDPSFSLMSSWSFSRASVETPFSSTYPSFPLAFTPNSLFAEQIGSWMSCPCSATSVQVSPL</sequence>
<name>A0AAX6GPE4_IRIPA</name>
<dbReference type="AlphaFoldDB" id="A0AAX6GPE4"/>
<dbReference type="Proteomes" id="UP001140949">
    <property type="component" value="Unassembled WGS sequence"/>
</dbReference>
<evidence type="ECO:0000313" key="1">
    <source>
        <dbReference type="EMBL" id="KAJ6830161.1"/>
    </source>
</evidence>
<comment type="caution">
    <text evidence="1">The sequence shown here is derived from an EMBL/GenBank/DDBJ whole genome shotgun (WGS) entry which is preliminary data.</text>
</comment>
<gene>
    <name evidence="1" type="ORF">M6B38_355105</name>
</gene>
<evidence type="ECO:0000313" key="2">
    <source>
        <dbReference type="Proteomes" id="UP001140949"/>
    </source>
</evidence>